<evidence type="ECO:0000313" key="1">
    <source>
        <dbReference type="EMBL" id="SVB19158.1"/>
    </source>
</evidence>
<dbReference type="EMBL" id="UINC01032084">
    <property type="protein sequence ID" value="SVB19158.1"/>
    <property type="molecule type" value="Genomic_DNA"/>
</dbReference>
<sequence length="27" mass="3273">LRVATNRSYNWKGTLTEYRLEIPFKSE</sequence>
<name>A0A382BZD4_9ZZZZ</name>
<organism evidence="1">
    <name type="scientific">marine metagenome</name>
    <dbReference type="NCBI Taxonomy" id="408172"/>
    <lineage>
        <taxon>unclassified sequences</taxon>
        <taxon>metagenomes</taxon>
        <taxon>ecological metagenomes</taxon>
    </lineage>
</organism>
<accession>A0A382BZD4</accession>
<proteinExistence type="predicted"/>
<protein>
    <submittedName>
        <fullName evidence="1">Uncharacterized protein</fullName>
    </submittedName>
</protein>
<feature type="non-terminal residue" evidence="1">
    <location>
        <position position="1"/>
    </location>
</feature>
<dbReference type="AlphaFoldDB" id="A0A382BZD4"/>
<reference evidence="1" key="1">
    <citation type="submission" date="2018-05" db="EMBL/GenBank/DDBJ databases">
        <authorList>
            <person name="Lanie J.A."/>
            <person name="Ng W.-L."/>
            <person name="Kazmierczak K.M."/>
            <person name="Andrzejewski T.M."/>
            <person name="Davidsen T.M."/>
            <person name="Wayne K.J."/>
            <person name="Tettelin H."/>
            <person name="Glass J.I."/>
            <person name="Rusch D."/>
            <person name="Podicherti R."/>
            <person name="Tsui H.-C.T."/>
            <person name="Winkler M.E."/>
        </authorList>
    </citation>
    <scope>NUCLEOTIDE SEQUENCE</scope>
</reference>
<gene>
    <name evidence="1" type="ORF">METZ01_LOCUS172012</name>
</gene>